<keyword evidence="3 6" id="KW-0812">Transmembrane</keyword>
<evidence type="ECO:0000256" key="3">
    <source>
        <dbReference type="ARBA" id="ARBA00022692"/>
    </source>
</evidence>
<sequence>VKISGIFLLIFICLLIGITSIIFRNQFAVLAISLFLILGLLLGLMQSSLAANDPIRAYFGKEVVVEGLVVSDINKKNQFSYFDLNLTKISGKRAGSNIRVYSKISKISTGQYLRINGSLKSYTDASGNPRVNLFTYSQPKTTGRNIFWSAIGDSRSWIKRNLLEKRSDAAAFIFAMLTGKTSELTEVAKADLKASGLAHLWAVSGLHTGFIVLLILMLFRLLRIKSGWQLIFLIIILFVFCAFTGFKSPVLRASIMASWLSAAYLLGRRRNWPAALSSAAIMSLTLNPSSLFSASFQLSFAAVSSLFIFKEKIESIIDGVPSKLKGLLSVSISVQILTLPLIGYYFEQIPVFAVIVNIIAVPLAAIIFYFAVFALAAKSIGIGFVMAIPIFLSNIILKVSAFFNSFSFSTVSVPTSLIVLMIAGLGLVVFLMRRKQLTISFSTIALTTLLVIAIGQWLPFAQSAVIGNNLQVEFLDIGQGDAALITGPRGEKVLIDSGQKSYRIKEHLVKRKVNKLDLVVASHADADHIGGLPMVLRSFNVRAVLDNGYPKNSYYYKDFLSAIKEKNIRYILARRGDNLKIGTLAFKILNPPEGYISSSNSPDNDNSIVLKLGYKNTSFLFTGDAGFEAEDQLVKRQDLQSTVLKVAHHGSASSTSNEFLKYVRPTVGVISVGKTNTYGHPKPIVLNRLTNARAKIYRTDISSSIKMVVTEKGLQVYD</sequence>
<feature type="transmembrane region" description="Helical" evidence="6">
    <location>
        <begin position="352"/>
        <end position="375"/>
    </location>
</feature>
<evidence type="ECO:0000256" key="6">
    <source>
        <dbReference type="SAM" id="Phobius"/>
    </source>
</evidence>
<comment type="subcellular location">
    <subcellularLocation>
        <location evidence="1">Cell membrane</location>
        <topology evidence="1">Multi-pass membrane protein</topology>
    </subcellularLocation>
</comment>
<evidence type="ECO:0000256" key="1">
    <source>
        <dbReference type="ARBA" id="ARBA00004651"/>
    </source>
</evidence>
<protein>
    <recommendedName>
        <fullName evidence="7">Metallo-beta-lactamase domain-containing protein</fullName>
    </recommendedName>
</protein>
<feature type="transmembrane region" description="Helical" evidence="6">
    <location>
        <begin position="29"/>
        <end position="51"/>
    </location>
</feature>
<reference evidence="8" key="1">
    <citation type="journal article" date="2015" name="Nature">
        <title>Complex archaea that bridge the gap between prokaryotes and eukaryotes.</title>
        <authorList>
            <person name="Spang A."/>
            <person name="Saw J.H."/>
            <person name="Jorgensen S.L."/>
            <person name="Zaremba-Niedzwiedzka K."/>
            <person name="Martijn J."/>
            <person name="Lind A.E."/>
            <person name="van Eijk R."/>
            <person name="Schleper C."/>
            <person name="Guy L."/>
            <person name="Ettema T.J."/>
        </authorList>
    </citation>
    <scope>NUCLEOTIDE SEQUENCE</scope>
</reference>
<evidence type="ECO:0000259" key="7">
    <source>
        <dbReference type="SMART" id="SM00849"/>
    </source>
</evidence>
<proteinExistence type="predicted"/>
<organism evidence="8">
    <name type="scientific">marine sediment metagenome</name>
    <dbReference type="NCBI Taxonomy" id="412755"/>
    <lineage>
        <taxon>unclassified sequences</taxon>
        <taxon>metagenomes</taxon>
        <taxon>ecological metagenomes</taxon>
    </lineage>
</organism>
<dbReference type="InterPro" id="IPR052159">
    <property type="entry name" value="Competence_DNA_uptake"/>
</dbReference>
<feature type="non-terminal residue" evidence="8">
    <location>
        <position position="1"/>
    </location>
</feature>
<dbReference type="InterPro" id="IPR035681">
    <property type="entry name" value="ComA-like_MBL"/>
</dbReference>
<feature type="transmembrane region" description="Helical" evidence="6">
    <location>
        <begin position="415"/>
        <end position="432"/>
    </location>
</feature>
<dbReference type="Gene3D" id="3.60.15.10">
    <property type="entry name" value="Ribonuclease Z/Hydroxyacylglutathione hydrolase-like"/>
    <property type="match status" value="1"/>
</dbReference>
<dbReference type="InterPro" id="IPR025405">
    <property type="entry name" value="DUF4131"/>
</dbReference>
<dbReference type="Pfam" id="PF00753">
    <property type="entry name" value="Lactamase_B"/>
    <property type="match status" value="1"/>
</dbReference>
<keyword evidence="2" id="KW-1003">Cell membrane</keyword>
<dbReference type="PANTHER" id="PTHR30619:SF7">
    <property type="entry name" value="BETA-LACTAMASE DOMAIN PROTEIN"/>
    <property type="match status" value="1"/>
</dbReference>
<feature type="transmembrane region" description="Helical" evidence="6">
    <location>
        <begin position="382"/>
        <end position="403"/>
    </location>
</feature>
<evidence type="ECO:0000313" key="8">
    <source>
        <dbReference type="EMBL" id="KKM86960.1"/>
    </source>
</evidence>
<dbReference type="GO" id="GO:0005886">
    <property type="term" value="C:plasma membrane"/>
    <property type="evidence" value="ECO:0007669"/>
    <property type="project" value="UniProtKB-SubCell"/>
</dbReference>
<dbReference type="NCBIfam" id="TIGR00361">
    <property type="entry name" value="ComEC_Rec2"/>
    <property type="match status" value="1"/>
</dbReference>
<dbReference type="SUPFAM" id="SSF56281">
    <property type="entry name" value="Metallo-hydrolase/oxidoreductase"/>
    <property type="match status" value="1"/>
</dbReference>
<feature type="transmembrane region" description="Helical" evidence="6">
    <location>
        <begin position="198"/>
        <end position="221"/>
    </location>
</feature>
<evidence type="ECO:0000256" key="4">
    <source>
        <dbReference type="ARBA" id="ARBA00022989"/>
    </source>
</evidence>
<dbReference type="Pfam" id="PF03772">
    <property type="entry name" value="Competence"/>
    <property type="match status" value="1"/>
</dbReference>
<dbReference type="GO" id="GO:0030420">
    <property type="term" value="P:establishment of competence for transformation"/>
    <property type="evidence" value="ECO:0007669"/>
    <property type="project" value="InterPro"/>
</dbReference>
<dbReference type="Pfam" id="PF13567">
    <property type="entry name" value="DUF4131"/>
    <property type="match status" value="1"/>
</dbReference>
<dbReference type="InterPro" id="IPR036866">
    <property type="entry name" value="RibonucZ/Hydroxyglut_hydro"/>
</dbReference>
<evidence type="ECO:0000256" key="2">
    <source>
        <dbReference type="ARBA" id="ARBA00022475"/>
    </source>
</evidence>
<dbReference type="EMBL" id="LAZR01007175">
    <property type="protein sequence ID" value="KKM86960.1"/>
    <property type="molecule type" value="Genomic_DNA"/>
</dbReference>
<feature type="transmembrane region" description="Helical" evidence="6">
    <location>
        <begin position="327"/>
        <end position="346"/>
    </location>
</feature>
<dbReference type="SMART" id="SM00849">
    <property type="entry name" value="Lactamase_B"/>
    <property type="match status" value="1"/>
</dbReference>
<feature type="transmembrane region" description="Helical" evidence="6">
    <location>
        <begin position="5"/>
        <end position="23"/>
    </location>
</feature>
<feature type="transmembrane region" description="Helical" evidence="6">
    <location>
        <begin position="439"/>
        <end position="458"/>
    </location>
</feature>
<evidence type="ECO:0000256" key="5">
    <source>
        <dbReference type="ARBA" id="ARBA00023136"/>
    </source>
</evidence>
<keyword evidence="5 6" id="KW-0472">Membrane</keyword>
<comment type="caution">
    <text evidence="8">The sequence shown here is derived from an EMBL/GenBank/DDBJ whole genome shotgun (WGS) entry which is preliminary data.</text>
</comment>
<dbReference type="NCBIfam" id="TIGR00360">
    <property type="entry name" value="ComEC_N-term"/>
    <property type="match status" value="1"/>
</dbReference>
<dbReference type="InterPro" id="IPR004477">
    <property type="entry name" value="ComEC_N"/>
</dbReference>
<dbReference type="CDD" id="cd07731">
    <property type="entry name" value="ComA-like_MBL-fold"/>
    <property type="match status" value="1"/>
</dbReference>
<dbReference type="InterPro" id="IPR004797">
    <property type="entry name" value="Competence_ComEC/Rec2"/>
</dbReference>
<gene>
    <name evidence="8" type="ORF">LCGC14_1273780</name>
</gene>
<feature type="transmembrane region" description="Helical" evidence="6">
    <location>
        <begin position="227"/>
        <end position="243"/>
    </location>
</feature>
<dbReference type="InterPro" id="IPR001279">
    <property type="entry name" value="Metallo-B-lactamas"/>
</dbReference>
<accession>A0A0F9NE09</accession>
<dbReference type="AlphaFoldDB" id="A0A0F9NE09"/>
<feature type="domain" description="Metallo-beta-lactamase" evidence="7">
    <location>
        <begin position="479"/>
        <end position="674"/>
    </location>
</feature>
<name>A0A0F9NE09_9ZZZZ</name>
<dbReference type="PANTHER" id="PTHR30619">
    <property type="entry name" value="DNA INTERNALIZATION/COMPETENCE PROTEIN COMEC/REC2"/>
    <property type="match status" value="1"/>
</dbReference>
<keyword evidence="4 6" id="KW-1133">Transmembrane helix</keyword>